<dbReference type="CDD" id="cd08916">
    <property type="entry name" value="TrHb3_P"/>
    <property type="match status" value="1"/>
</dbReference>
<dbReference type="InterPro" id="IPR012292">
    <property type="entry name" value="Globin/Proto"/>
</dbReference>
<comment type="caution">
    <text evidence="1">The sequence shown here is derived from an EMBL/GenBank/DDBJ whole genome shotgun (WGS) entry which is preliminary data.</text>
</comment>
<dbReference type="EMBL" id="QDKG01000006">
    <property type="protein sequence ID" value="PVH24426.1"/>
    <property type="molecule type" value="Genomic_DNA"/>
</dbReference>
<dbReference type="Proteomes" id="UP000245627">
    <property type="component" value="Unassembled WGS sequence"/>
</dbReference>
<dbReference type="Gene3D" id="1.10.490.10">
    <property type="entry name" value="Globins"/>
    <property type="match status" value="1"/>
</dbReference>
<sequence>MKTDILSLIDIKLLVDSFYGEVQKDAVIGPIFQKAIHEWPVHLEKMYAFWQTLLLEEHTYNGNPFPPHAQLSINSTHFERWLSIWCRTVDTHFEGKLADEAKWRAEKMATIFTSKLKFMRG</sequence>
<reference evidence="1 2" key="1">
    <citation type="submission" date="2018-04" db="EMBL/GenBank/DDBJ databases">
        <title>Sphingobacterium cortibacter sp. nov.</title>
        <authorList>
            <person name="Li Y."/>
        </authorList>
    </citation>
    <scope>NUCLEOTIDE SEQUENCE [LARGE SCALE GENOMIC DNA]</scope>
    <source>
        <strain evidence="1 2">2c-3</strain>
    </source>
</reference>
<dbReference type="GO" id="GO:0020037">
    <property type="term" value="F:heme binding"/>
    <property type="evidence" value="ECO:0007669"/>
    <property type="project" value="InterPro"/>
</dbReference>
<dbReference type="AlphaFoldDB" id="A0A2T8HG62"/>
<dbReference type="GO" id="GO:0019825">
    <property type="term" value="F:oxygen binding"/>
    <property type="evidence" value="ECO:0007669"/>
    <property type="project" value="InterPro"/>
</dbReference>
<dbReference type="OrthoDB" id="25954at2"/>
<dbReference type="InterPro" id="IPR009050">
    <property type="entry name" value="Globin-like_sf"/>
</dbReference>
<gene>
    <name evidence="1" type="ORF">DC487_14510</name>
</gene>
<name>A0A2T8HG62_9SPHI</name>
<organism evidence="1 2">
    <name type="scientific">Sphingobacterium corticibacter</name>
    <dbReference type="NCBI Taxonomy" id="2171749"/>
    <lineage>
        <taxon>Bacteria</taxon>
        <taxon>Pseudomonadati</taxon>
        <taxon>Bacteroidota</taxon>
        <taxon>Sphingobacteriia</taxon>
        <taxon>Sphingobacteriales</taxon>
        <taxon>Sphingobacteriaceae</taxon>
        <taxon>Sphingobacterium</taxon>
    </lineage>
</organism>
<proteinExistence type="predicted"/>
<evidence type="ECO:0000313" key="1">
    <source>
        <dbReference type="EMBL" id="PVH24426.1"/>
    </source>
</evidence>
<dbReference type="RefSeq" id="WP_116776823.1">
    <property type="nucleotide sequence ID" value="NZ_QDKG01000006.1"/>
</dbReference>
<protein>
    <submittedName>
        <fullName evidence="1">Globin</fullName>
    </submittedName>
</protein>
<accession>A0A2T8HG62</accession>
<dbReference type="SUPFAM" id="SSF46458">
    <property type="entry name" value="Globin-like"/>
    <property type="match status" value="1"/>
</dbReference>
<evidence type="ECO:0000313" key="2">
    <source>
        <dbReference type="Proteomes" id="UP000245627"/>
    </source>
</evidence>
<keyword evidence="2" id="KW-1185">Reference proteome</keyword>